<evidence type="ECO:0000313" key="3">
    <source>
        <dbReference type="Proteomes" id="UP000500938"/>
    </source>
</evidence>
<evidence type="ECO:0000313" key="2">
    <source>
        <dbReference type="EMBL" id="QJR36566.1"/>
    </source>
</evidence>
<dbReference type="EMBL" id="CP053085">
    <property type="protein sequence ID" value="QJR36566.1"/>
    <property type="molecule type" value="Genomic_DNA"/>
</dbReference>
<dbReference type="AlphaFoldDB" id="A0A6M4ISX1"/>
<protein>
    <submittedName>
        <fullName evidence="2">DUF2007 domain-containing protein</fullName>
    </submittedName>
</protein>
<dbReference type="KEGG" id="ggr:HKW67_14145"/>
<gene>
    <name evidence="2" type="ORF">HKW67_14145</name>
</gene>
<organism evidence="2 3">
    <name type="scientific">Gemmatimonas groenlandica</name>
    <dbReference type="NCBI Taxonomy" id="2732249"/>
    <lineage>
        <taxon>Bacteria</taxon>
        <taxon>Pseudomonadati</taxon>
        <taxon>Gemmatimonadota</taxon>
        <taxon>Gemmatimonadia</taxon>
        <taxon>Gemmatimonadales</taxon>
        <taxon>Gemmatimonadaceae</taxon>
        <taxon>Gemmatimonas</taxon>
    </lineage>
</organism>
<dbReference type="RefSeq" id="WP_171225998.1">
    <property type="nucleotide sequence ID" value="NZ_CP053085.1"/>
</dbReference>
<feature type="domain" description="DUF2007" evidence="1">
    <location>
        <begin position="5"/>
        <end position="73"/>
    </location>
</feature>
<name>A0A6M4ISX1_9BACT</name>
<sequence length="86" mass="9030">MTNAWHVLVTYASGFEADLAIARLESAEIPAMRDSNDTVGIFGPGFQGATARGVSVLVPEAFVDEARAVLDDVEATDAVEDESSEG</sequence>
<dbReference type="InterPro" id="IPR018551">
    <property type="entry name" value="DUF2007"/>
</dbReference>
<dbReference type="Pfam" id="PF09413">
    <property type="entry name" value="DUF2007"/>
    <property type="match status" value="1"/>
</dbReference>
<evidence type="ECO:0000259" key="1">
    <source>
        <dbReference type="Pfam" id="PF09413"/>
    </source>
</evidence>
<accession>A0A6M4ISX1</accession>
<dbReference type="Proteomes" id="UP000500938">
    <property type="component" value="Chromosome"/>
</dbReference>
<keyword evidence="3" id="KW-1185">Reference proteome</keyword>
<reference evidence="2 3" key="1">
    <citation type="submission" date="2020-05" db="EMBL/GenBank/DDBJ databases">
        <title>Complete genome sequence of Gemmatimonas greenlandica TET16.</title>
        <authorList>
            <person name="Zeng Y."/>
        </authorList>
    </citation>
    <scope>NUCLEOTIDE SEQUENCE [LARGE SCALE GENOMIC DNA]</scope>
    <source>
        <strain evidence="2 3">TET16</strain>
    </source>
</reference>
<proteinExistence type="predicted"/>